<dbReference type="EMBL" id="CZAJ01000027">
    <property type="protein sequence ID" value="CUP28884.1"/>
    <property type="molecule type" value="Genomic_DNA"/>
</dbReference>
<dbReference type="Proteomes" id="UP000095602">
    <property type="component" value="Unassembled WGS sequence"/>
</dbReference>
<protein>
    <submittedName>
        <fullName evidence="1">Uncharacterized protein</fullName>
    </submittedName>
</protein>
<sequence length="46" mass="5773">MIVSRFYEDLSVLYHKNTCFKKVYHFVHITAYYVYRQNLHKYIKLV</sequence>
<dbReference type="AlphaFoldDB" id="A0A174LXC0"/>
<proteinExistence type="predicted"/>
<organism evidence="1 2">
    <name type="scientific">Agathobacter rectalis</name>
    <dbReference type="NCBI Taxonomy" id="39491"/>
    <lineage>
        <taxon>Bacteria</taxon>
        <taxon>Bacillati</taxon>
        <taxon>Bacillota</taxon>
        <taxon>Clostridia</taxon>
        <taxon>Lachnospirales</taxon>
        <taxon>Lachnospiraceae</taxon>
        <taxon>Agathobacter</taxon>
    </lineage>
</organism>
<evidence type="ECO:0000313" key="1">
    <source>
        <dbReference type="EMBL" id="CUP28884.1"/>
    </source>
</evidence>
<evidence type="ECO:0000313" key="2">
    <source>
        <dbReference type="Proteomes" id="UP000095602"/>
    </source>
</evidence>
<accession>A0A174LXC0</accession>
<name>A0A174LXC0_9FIRM</name>
<gene>
    <name evidence="1" type="ORF">ERS852497_02444</name>
</gene>
<reference evidence="1 2" key="1">
    <citation type="submission" date="2015-09" db="EMBL/GenBank/DDBJ databases">
        <authorList>
            <consortium name="Pathogen Informatics"/>
        </authorList>
    </citation>
    <scope>NUCLEOTIDE SEQUENCE [LARGE SCALE GENOMIC DNA]</scope>
    <source>
        <strain evidence="1 2">2789STDY5834884</strain>
    </source>
</reference>